<keyword evidence="5" id="KW-1185">Reference proteome</keyword>
<dbReference type="PANTHER" id="PTHR30466:SF11">
    <property type="entry name" value="FLAVIN-DEPENDENT MONOOXYGENASE, REDUCTASE SUBUNIT HSAB"/>
    <property type="match status" value="1"/>
</dbReference>
<dbReference type="SUPFAM" id="SSF50475">
    <property type="entry name" value="FMN-binding split barrel"/>
    <property type="match status" value="1"/>
</dbReference>
<evidence type="ECO:0000256" key="2">
    <source>
        <dbReference type="ARBA" id="ARBA00023002"/>
    </source>
</evidence>
<dbReference type="GO" id="GO:0010181">
    <property type="term" value="F:FMN binding"/>
    <property type="evidence" value="ECO:0007669"/>
    <property type="project" value="InterPro"/>
</dbReference>
<dbReference type="Proteomes" id="UP000244496">
    <property type="component" value="Chromosome"/>
</dbReference>
<dbReference type="EMBL" id="CP028918">
    <property type="protein sequence ID" value="AWB48763.1"/>
    <property type="molecule type" value="Genomic_DNA"/>
</dbReference>
<evidence type="ECO:0000256" key="1">
    <source>
        <dbReference type="ARBA" id="ARBA00008898"/>
    </source>
</evidence>
<dbReference type="SMART" id="SM00903">
    <property type="entry name" value="Flavin_Reduct"/>
    <property type="match status" value="1"/>
</dbReference>
<dbReference type="InterPro" id="IPR012349">
    <property type="entry name" value="Split_barrel_FMN-bd"/>
</dbReference>
<evidence type="ECO:0000313" key="5">
    <source>
        <dbReference type="Proteomes" id="UP000244496"/>
    </source>
</evidence>
<evidence type="ECO:0000313" key="4">
    <source>
        <dbReference type="EMBL" id="AWB48763.1"/>
    </source>
</evidence>
<sequence length="168" mass="17314">MDHATQTAEFTPGASDPRLLRDALGRFATGVTVITCQTENGPVGITANSFASVSLDPALVLWSIARSSSRYGAFATAHGFAIHILAQDERDLAARFAKAGAGFDGLPVSTGQGGAPLIADTLARFDCTLHAAVDGGDHVILLGRVLSASFRDGAPLVFAKGHYGSFAA</sequence>
<organism evidence="4 5">
    <name type="scientific">Paragemmobacter aquarius</name>
    <dbReference type="NCBI Taxonomy" id="2169400"/>
    <lineage>
        <taxon>Bacteria</taxon>
        <taxon>Pseudomonadati</taxon>
        <taxon>Pseudomonadota</taxon>
        <taxon>Alphaproteobacteria</taxon>
        <taxon>Rhodobacterales</taxon>
        <taxon>Paracoccaceae</taxon>
        <taxon>Paragemmobacter</taxon>
    </lineage>
</organism>
<protein>
    <submittedName>
        <fullName evidence="4">Flavin oxidoreductase</fullName>
    </submittedName>
</protein>
<proteinExistence type="inferred from homology"/>
<dbReference type="AlphaFoldDB" id="A0A2S0ULU4"/>
<dbReference type="Pfam" id="PF01613">
    <property type="entry name" value="Flavin_Reduct"/>
    <property type="match status" value="1"/>
</dbReference>
<gene>
    <name evidence="4" type="ORF">HYN69_09785</name>
</gene>
<feature type="domain" description="Flavin reductase like" evidence="3">
    <location>
        <begin position="24"/>
        <end position="165"/>
    </location>
</feature>
<dbReference type="OrthoDB" id="9792858at2"/>
<dbReference type="KEGG" id="geh:HYN69_09785"/>
<dbReference type="Gene3D" id="2.30.110.10">
    <property type="entry name" value="Electron Transport, Fmn-binding Protein, Chain A"/>
    <property type="match status" value="1"/>
</dbReference>
<dbReference type="PANTHER" id="PTHR30466">
    <property type="entry name" value="FLAVIN REDUCTASE"/>
    <property type="match status" value="1"/>
</dbReference>
<accession>A0A2S0ULU4</accession>
<dbReference type="GO" id="GO:0042602">
    <property type="term" value="F:riboflavin reductase (NADPH) activity"/>
    <property type="evidence" value="ECO:0007669"/>
    <property type="project" value="TreeGrafter"/>
</dbReference>
<dbReference type="RefSeq" id="WP_108435582.1">
    <property type="nucleotide sequence ID" value="NZ_CP028918.1"/>
</dbReference>
<name>A0A2S0ULU4_9RHOB</name>
<comment type="similarity">
    <text evidence="1">Belongs to the non-flavoprotein flavin reductase family.</text>
</comment>
<dbReference type="InterPro" id="IPR002563">
    <property type="entry name" value="Flavin_Rdtase-like_dom"/>
</dbReference>
<dbReference type="InterPro" id="IPR050268">
    <property type="entry name" value="NADH-dep_flavin_reductase"/>
</dbReference>
<reference evidence="4 5" key="1">
    <citation type="submission" date="2018-04" db="EMBL/GenBank/DDBJ databases">
        <title>Genome sequencing of Gemmobacter.</title>
        <authorList>
            <person name="Yi H."/>
            <person name="Baek M.-G."/>
        </authorList>
    </citation>
    <scope>NUCLEOTIDE SEQUENCE [LARGE SCALE GENOMIC DNA]</scope>
    <source>
        <strain evidence="4 5">HYN0069</strain>
    </source>
</reference>
<keyword evidence="2" id="KW-0560">Oxidoreductase</keyword>
<evidence type="ECO:0000259" key="3">
    <source>
        <dbReference type="SMART" id="SM00903"/>
    </source>
</evidence>